<dbReference type="PRINTS" id="PR00598">
    <property type="entry name" value="HTHMARR"/>
</dbReference>
<evidence type="ECO:0000313" key="6">
    <source>
        <dbReference type="EMBL" id="MCF4119614.1"/>
    </source>
</evidence>
<evidence type="ECO:0000313" key="7">
    <source>
        <dbReference type="Proteomes" id="UP001165405"/>
    </source>
</evidence>
<dbReference type="GO" id="GO:0003700">
    <property type="term" value="F:DNA-binding transcription factor activity"/>
    <property type="evidence" value="ECO:0007669"/>
    <property type="project" value="InterPro"/>
</dbReference>
<dbReference type="PANTHER" id="PTHR33164:SF57">
    <property type="entry name" value="MARR-FAMILY TRANSCRIPTIONAL REGULATOR"/>
    <property type="match status" value="1"/>
</dbReference>
<dbReference type="Pfam" id="PF12802">
    <property type="entry name" value="MarR_2"/>
    <property type="match status" value="1"/>
</dbReference>
<dbReference type="PROSITE" id="PS50995">
    <property type="entry name" value="HTH_MARR_2"/>
    <property type="match status" value="1"/>
</dbReference>
<dbReference type="InterPro" id="IPR023187">
    <property type="entry name" value="Tscrpt_reg_MarR-type_CS"/>
</dbReference>
<keyword evidence="3" id="KW-0804">Transcription</keyword>
<dbReference type="PANTHER" id="PTHR33164">
    <property type="entry name" value="TRANSCRIPTIONAL REGULATOR, MARR FAMILY"/>
    <property type="match status" value="1"/>
</dbReference>
<keyword evidence="7" id="KW-1185">Reference proteome</keyword>
<evidence type="ECO:0000256" key="1">
    <source>
        <dbReference type="ARBA" id="ARBA00023015"/>
    </source>
</evidence>
<dbReference type="PROSITE" id="PS01117">
    <property type="entry name" value="HTH_MARR_1"/>
    <property type="match status" value="1"/>
</dbReference>
<keyword evidence="2" id="KW-0238">DNA-binding</keyword>
<dbReference type="RefSeq" id="WP_236087300.1">
    <property type="nucleotide sequence ID" value="NZ_JAKGSG010000005.1"/>
</dbReference>
<dbReference type="SUPFAM" id="SSF46785">
    <property type="entry name" value="Winged helix' DNA-binding domain"/>
    <property type="match status" value="1"/>
</dbReference>
<dbReference type="GO" id="GO:0003677">
    <property type="term" value="F:DNA binding"/>
    <property type="evidence" value="ECO:0007669"/>
    <property type="project" value="UniProtKB-KW"/>
</dbReference>
<protein>
    <submittedName>
        <fullName evidence="6">MarR family winged helix-turn-helix transcriptional regulator</fullName>
    </submittedName>
</protein>
<feature type="domain" description="HTH marR-type" evidence="5">
    <location>
        <begin position="17"/>
        <end position="149"/>
    </location>
</feature>
<feature type="region of interest" description="Disordered" evidence="4">
    <location>
        <begin position="151"/>
        <end position="172"/>
    </location>
</feature>
<dbReference type="AlphaFoldDB" id="A0AA41QA10"/>
<dbReference type="InterPro" id="IPR036390">
    <property type="entry name" value="WH_DNA-bd_sf"/>
</dbReference>
<name>A0AA41QA10_9MICO</name>
<dbReference type="InterPro" id="IPR039422">
    <property type="entry name" value="MarR/SlyA-like"/>
</dbReference>
<comment type="caution">
    <text evidence="6">The sequence shown here is derived from an EMBL/GenBank/DDBJ whole genome shotgun (WGS) entry which is preliminary data.</text>
</comment>
<dbReference type="InterPro" id="IPR036388">
    <property type="entry name" value="WH-like_DNA-bd_sf"/>
</dbReference>
<evidence type="ECO:0000259" key="5">
    <source>
        <dbReference type="PROSITE" id="PS50995"/>
    </source>
</evidence>
<dbReference type="Proteomes" id="UP001165405">
    <property type="component" value="Unassembled WGS sequence"/>
</dbReference>
<dbReference type="GO" id="GO:0006950">
    <property type="term" value="P:response to stress"/>
    <property type="evidence" value="ECO:0007669"/>
    <property type="project" value="TreeGrafter"/>
</dbReference>
<dbReference type="Gene3D" id="1.10.10.10">
    <property type="entry name" value="Winged helix-like DNA-binding domain superfamily/Winged helix DNA-binding domain"/>
    <property type="match status" value="1"/>
</dbReference>
<keyword evidence="1" id="KW-0805">Transcription regulation</keyword>
<proteinExistence type="predicted"/>
<gene>
    <name evidence="6" type="ORF">L1785_01305</name>
</gene>
<organism evidence="6 7">
    <name type="scientific">Antribacter soli</name>
    <dbReference type="NCBI Taxonomy" id="2910976"/>
    <lineage>
        <taxon>Bacteria</taxon>
        <taxon>Bacillati</taxon>
        <taxon>Actinomycetota</taxon>
        <taxon>Actinomycetes</taxon>
        <taxon>Micrococcales</taxon>
        <taxon>Promicromonosporaceae</taxon>
        <taxon>Antribacter</taxon>
    </lineage>
</organism>
<sequence>MSTTTPDHPPGTSQATAEDLVAALEQLSRAQREAASRVAQSLDRPRAGVGIARVLHKGGPMPLSEVAARLRVDLSVVSRQVSALVDAGHVVRRVDETDRRVRTLALTDSGHALAEDAGRHLIALVHHIFEAWSPDDFADATRALRRIADTISAATPAGQTPESPLDPKETHR</sequence>
<accession>A0AA41QA10</accession>
<reference evidence="6" key="1">
    <citation type="submission" date="2022-01" db="EMBL/GenBank/DDBJ databases">
        <title>Antribacter sp. nov., isolated from Guizhou of China.</title>
        <authorList>
            <person name="Chengliang C."/>
            <person name="Ya Z."/>
        </authorList>
    </citation>
    <scope>NUCLEOTIDE SEQUENCE</scope>
    <source>
        <strain evidence="6">KLBMP 9083</strain>
    </source>
</reference>
<dbReference type="SMART" id="SM00347">
    <property type="entry name" value="HTH_MARR"/>
    <property type="match status" value="1"/>
</dbReference>
<dbReference type="EMBL" id="JAKGSG010000005">
    <property type="protein sequence ID" value="MCF4119614.1"/>
    <property type="molecule type" value="Genomic_DNA"/>
</dbReference>
<evidence type="ECO:0000256" key="4">
    <source>
        <dbReference type="SAM" id="MobiDB-lite"/>
    </source>
</evidence>
<dbReference type="InterPro" id="IPR000835">
    <property type="entry name" value="HTH_MarR-typ"/>
</dbReference>
<evidence type="ECO:0000256" key="2">
    <source>
        <dbReference type="ARBA" id="ARBA00023125"/>
    </source>
</evidence>
<evidence type="ECO:0000256" key="3">
    <source>
        <dbReference type="ARBA" id="ARBA00023163"/>
    </source>
</evidence>